<dbReference type="Proteomes" id="UP000886520">
    <property type="component" value="Chromosome 5"/>
</dbReference>
<keyword evidence="3" id="KW-1185">Reference proteome</keyword>
<gene>
    <name evidence="2" type="ORF">GOP47_0005775</name>
</gene>
<feature type="region of interest" description="Disordered" evidence="1">
    <location>
        <begin position="15"/>
        <end position="37"/>
    </location>
</feature>
<accession>A0A9D4V5P3</accession>
<comment type="caution">
    <text evidence="2">The sequence shown here is derived from an EMBL/GenBank/DDBJ whole genome shotgun (WGS) entry which is preliminary data.</text>
</comment>
<reference evidence="2 3" key="1">
    <citation type="submission" date="2021-01" db="EMBL/GenBank/DDBJ databases">
        <title>Adiantum capillus-veneris genome.</title>
        <authorList>
            <person name="Fang Y."/>
            <person name="Liao Q."/>
        </authorList>
    </citation>
    <scope>NUCLEOTIDE SEQUENCE [LARGE SCALE GENOMIC DNA]</scope>
    <source>
        <strain evidence="2">H3</strain>
        <tissue evidence="2">Leaf</tissue>
    </source>
</reference>
<evidence type="ECO:0000313" key="3">
    <source>
        <dbReference type="Proteomes" id="UP000886520"/>
    </source>
</evidence>
<sequence>MMAVREYWRWRLESTGTQKAGSSKGGEAGDERRSGSIQQRSFILACMHRDACTLERGNRTEPIKERTGWGATLQLPRRFLAPSLRFPTNSTYKLHPSTNFQKVMHPTLSLSQRQ</sequence>
<dbReference type="AlphaFoldDB" id="A0A9D4V5P3"/>
<dbReference type="EMBL" id="JABFUD020000005">
    <property type="protein sequence ID" value="KAI5080296.1"/>
    <property type="molecule type" value="Genomic_DNA"/>
</dbReference>
<protein>
    <submittedName>
        <fullName evidence="2">Uncharacterized protein</fullName>
    </submittedName>
</protein>
<evidence type="ECO:0000256" key="1">
    <source>
        <dbReference type="SAM" id="MobiDB-lite"/>
    </source>
</evidence>
<proteinExistence type="predicted"/>
<evidence type="ECO:0000313" key="2">
    <source>
        <dbReference type="EMBL" id="KAI5080296.1"/>
    </source>
</evidence>
<name>A0A9D4V5P3_ADICA</name>
<organism evidence="2 3">
    <name type="scientific">Adiantum capillus-veneris</name>
    <name type="common">Maidenhair fern</name>
    <dbReference type="NCBI Taxonomy" id="13818"/>
    <lineage>
        <taxon>Eukaryota</taxon>
        <taxon>Viridiplantae</taxon>
        <taxon>Streptophyta</taxon>
        <taxon>Embryophyta</taxon>
        <taxon>Tracheophyta</taxon>
        <taxon>Polypodiopsida</taxon>
        <taxon>Polypodiidae</taxon>
        <taxon>Polypodiales</taxon>
        <taxon>Pteridineae</taxon>
        <taxon>Pteridaceae</taxon>
        <taxon>Vittarioideae</taxon>
        <taxon>Adiantum</taxon>
    </lineage>
</organism>